<sequence>MKPEKMYLVSIQSKSNQNNHETILVRAEEIASFIEASLSADKVIIVSMCAVFEKQAQE</sequence>
<reference evidence="1" key="1">
    <citation type="submission" date="2021-04" db="EMBL/GenBank/DDBJ databases">
        <title>Genomes of microviruses identified in yellow-bellied marmot fecal samples.</title>
        <authorList>
            <person name="Varsani A."/>
            <person name="Kraberger S."/>
            <person name="Chatterjee A."/>
            <person name="Richet C."/>
            <person name="Fontenele R.S."/>
            <person name="Schmidlin K."/>
            <person name="Blumstein D.T."/>
        </authorList>
    </citation>
    <scope>NUCLEOTIDE SEQUENCE</scope>
    <source>
        <strain evidence="1">Mar63</strain>
    </source>
</reference>
<evidence type="ECO:0000313" key="1">
    <source>
        <dbReference type="EMBL" id="QXN75311.1"/>
    </source>
</evidence>
<name>A0A8F5RBX6_9VIRU</name>
<accession>A0A8F5RBX6</accession>
<dbReference type="EMBL" id="MZ089809">
    <property type="protein sequence ID" value="QXN75311.1"/>
    <property type="molecule type" value="Genomic_DNA"/>
</dbReference>
<protein>
    <submittedName>
        <fullName evidence="1">Uncharacterized protein</fullName>
    </submittedName>
</protein>
<proteinExistence type="predicted"/>
<organism evidence="1">
    <name type="scientific">Microvirus mar63</name>
    <dbReference type="NCBI Taxonomy" id="2851200"/>
    <lineage>
        <taxon>Viruses</taxon>
        <taxon>Monodnaviria</taxon>
        <taxon>Sangervirae</taxon>
        <taxon>Phixviricota</taxon>
        <taxon>Malgrandaviricetes</taxon>
        <taxon>Petitvirales</taxon>
        <taxon>Microviridae</taxon>
    </lineage>
</organism>